<dbReference type="EMBL" id="CAKXAJ010014119">
    <property type="protein sequence ID" value="CAH2216120.1"/>
    <property type="molecule type" value="Genomic_DNA"/>
</dbReference>
<accession>A0A8S4QLF4</accession>
<dbReference type="Proteomes" id="UP000838756">
    <property type="component" value="Unassembled WGS sequence"/>
</dbReference>
<name>A0A8S4QLF4_9NEOP</name>
<protein>
    <submittedName>
        <fullName evidence="2">Jg17867 protein</fullName>
    </submittedName>
</protein>
<feature type="region of interest" description="Disordered" evidence="1">
    <location>
        <begin position="1"/>
        <end position="72"/>
    </location>
</feature>
<reference evidence="2" key="1">
    <citation type="submission" date="2022-03" db="EMBL/GenBank/DDBJ databases">
        <authorList>
            <person name="Lindestad O."/>
        </authorList>
    </citation>
    <scope>NUCLEOTIDE SEQUENCE</scope>
</reference>
<comment type="caution">
    <text evidence="2">The sequence shown here is derived from an EMBL/GenBank/DDBJ whole genome shotgun (WGS) entry which is preliminary data.</text>
</comment>
<feature type="compositionally biased region" description="Basic and acidic residues" evidence="1">
    <location>
        <begin position="27"/>
        <end position="40"/>
    </location>
</feature>
<feature type="compositionally biased region" description="Polar residues" evidence="1">
    <location>
        <begin position="1"/>
        <end position="18"/>
    </location>
</feature>
<proteinExistence type="predicted"/>
<evidence type="ECO:0000256" key="1">
    <source>
        <dbReference type="SAM" id="MobiDB-lite"/>
    </source>
</evidence>
<sequence>MTWDASKSFSPFSLTGSAQIPPKRRTRQTDPTEPTDRIEPSDLIAPNERTVPIGSNAWSEPTEWSAVTVPID</sequence>
<gene>
    <name evidence="2" type="primary">jg17867</name>
    <name evidence="2" type="ORF">PAEG_LOCUS4189</name>
</gene>
<keyword evidence="3" id="KW-1185">Reference proteome</keyword>
<evidence type="ECO:0000313" key="3">
    <source>
        <dbReference type="Proteomes" id="UP000838756"/>
    </source>
</evidence>
<organism evidence="2 3">
    <name type="scientific">Pararge aegeria aegeria</name>
    <dbReference type="NCBI Taxonomy" id="348720"/>
    <lineage>
        <taxon>Eukaryota</taxon>
        <taxon>Metazoa</taxon>
        <taxon>Ecdysozoa</taxon>
        <taxon>Arthropoda</taxon>
        <taxon>Hexapoda</taxon>
        <taxon>Insecta</taxon>
        <taxon>Pterygota</taxon>
        <taxon>Neoptera</taxon>
        <taxon>Endopterygota</taxon>
        <taxon>Lepidoptera</taxon>
        <taxon>Glossata</taxon>
        <taxon>Ditrysia</taxon>
        <taxon>Papilionoidea</taxon>
        <taxon>Nymphalidae</taxon>
        <taxon>Satyrinae</taxon>
        <taxon>Satyrini</taxon>
        <taxon>Parargina</taxon>
        <taxon>Pararge</taxon>
    </lineage>
</organism>
<dbReference type="AlphaFoldDB" id="A0A8S4QLF4"/>
<evidence type="ECO:0000313" key="2">
    <source>
        <dbReference type="EMBL" id="CAH2216120.1"/>
    </source>
</evidence>